<evidence type="ECO:0000313" key="4">
    <source>
        <dbReference type="Proteomes" id="UP000509750"/>
    </source>
</evidence>
<feature type="domain" description="DUF1508" evidence="1">
    <location>
        <begin position="123"/>
        <end position="171"/>
    </location>
</feature>
<sequence length="175" mass="19275">MDCTVVHRVSRDDDYESELTASREEIAAVLSGVADGILTGSIRFGDGADAVAVDVPDELSLEIELETEDDELALELELEWPTSAGEFAPSPMEALPDEADALPASVGAADASRSLARFELFRDRNEEWRWRLRHRNGNVIANSGEGYTRKHNAWKGLRSVMRNAPEAEVTEDTTD</sequence>
<dbReference type="SUPFAM" id="SSF160113">
    <property type="entry name" value="YegP-like"/>
    <property type="match status" value="1"/>
</dbReference>
<proteinExistence type="predicted"/>
<dbReference type="Gene3D" id="2.30.29.80">
    <property type="match status" value="1"/>
</dbReference>
<dbReference type="EMBL" id="CP058529">
    <property type="protein sequence ID" value="QLG26328.1"/>
    <property type="molecule type" value="Genomic_DNA"/>
</dbReference>
<dbReference type="InterPro" id="IPR010879">
    <property type="entry name" value="DUF1508"/>
</dbReference>
<dbReference type="InterPro" id="IPR027598">
    <property type="entry name" value="Amphi-Trp_dom"/>
</dbReference>
<dbReference type="AlphaFoldDB" id="A0A7D5GD14"/>
<dbReference type="Proteomes" id="UP000509750">
    <property type="component" value="Chromosome"/>
</dbReference>
<feature type="domain" description="Amphi-Trp" evidence="2">
    <location>
        <begin position="14"/>
        <end position="85"/>
    </location>
</feature>
<dbReference type="Pfam" id="PF07411">
    <property type="entry name" value="DUF1508"/>
    <property type="match status" value="1"/>
</dbReference>
<dbReference type="NCBIfam" id="NF041908">
    <property type="entry name" value="HVO_2922"/>
    <property type="match status" value="1"/>
</dbReference>
<organism evidence="3 4">
    <name type="scientific">Halorarum halophilum</name>
    <dbReference type="NCBI Taxonomy" id="2743090"/>
    <lineage>
        <taxon>Archaea</taxon>
        <taxon>Methanobacteriati</taxon>
        <taxon>Methanobacteriota</taxon>
        <taxon>Stenosarchaea group</taxon>
        <taxon>Halobacteria</taxon>
        <taxon>Halobacteriales</taxon>
        <taxon>Haloferacaceae</taxon>
        <taxon>Halorarum</taxon>
    </lineage>
</organism>
<dbReference type="Pfam" id="PF20068">
    <property type="entry name" value="Amphi-Trp"/>
    <property type="match status" value="1"/>
</dbReference>
<name>A0A7D5GD14_9EURY</name>
<reference evidence="3 4" key="1">
    <citation type="submission" date="2020-07" db="EMBL/GenBank/DDBJ databases">
        <title>Gai3-2, isolated from salt lake.</title>
        <authorList>
            <person name="Cui H."/>
            <person name="Shi X."/>
        </authorList>
    </citation>
    <scope>NUCLEOTIDE SEQUENCE [LARGE SCALE GENOMIC DNA]</scope>
    <source>
        <strain evidence="3 4">Gai3-2</strain>
    </source>
</reference>
<evidence type="ECO:0000259" key="1">
    <source>
        <dbReference type="Pfam" id="PF07411"/>
    </source>
</evidence>
<evidence type="ECO:0000259" key="2">
    <source>
        <dbReference type="Pfam" id="PF20068"/>
    </source>
</evidence>
<dbReference type="InterPro" id="IPR036913">
    <property type="entry name" value="YegP-like_sf"/>
</dbReference>
<keyword evidence="4" id="KW-1185">Reference proteome</keyword>
<dbReference type="NCBIfam" id="TIGR04354">
    <property type="entry name" value="amphi-Trp"/>
    <property type="match status" value="1"/>
</dbReference>
<gene>
    <name evidence="3" type="ORF">HUG10_01680</name>
</gene>
<evidence type="ECO:0000313" key="3">
    <source>
        <dbReference type="EMBL" id="QLG26328.1"/>
    </source>
</evidence>
<dbReference type="KEGG" id="halg:HUG10_01680"/>
<protein>
    <submittedName>
        <fullName evidence="3">DUF1508 domain-containing protein</fullName>
    </submittedName>
</protein>
<accession>A0A7D5GD14</accession>
<dbReference type="OrthoDB" id="108721at2157"/>